<dbReference type="InterPro" id="IPR053156">
    <property type="entry name" value="T6SS_TssM-like"/>
</dbReference>
<sequence>MMIILSMLRSTVLSKAGSVLIGLVVLCTLIWFAGPYVGIKETTHRLIIIGAVIGIYILYLLINWIITRRRAAKFNKELAEQGADEGHKADIAALRGKMQDAISSLKTSDLGIKHRGKAALYALPWYMVIGPSAAGKSTLLRNSGLHFPYQHADDVDIKGVGGTRNCDWWFSDEAVILDTAGRYTTEDNDKTEWLEFLALLKKHRRKMPINGIIVAISISDLLTTDDAGMDWHVKVVRDRINELITHLGFVFPLYIVFTKCDLLNGFQSFFGDLNETARGQVWGSYLNIKAGENPGDYVDRKFGELYIRLCEWRIRKLHMQRKQQIKSQIYDFPAQFQAAAMRLLEFINLLFKDNPYQETPNFKGVYFTSGTQEGLPLQRIVGNLRQAFGYADKKDGIVTSKNSKSYFITSLLKDVIFKSAIDVTMSRRKQIFTRWFKTATIIGCFGFITAAVAAYSTSFTNNTLLLTEGSSVVESLDKVQQNRNSTTADQFLALNKVYDQYKALKVLEQERPWYFKMGIYHGDRQIQPLEQVIIKSMERDFLLPVARLLERKLADYSKRWKTLKKESELAELHTNYYDTLKVYLMLSTPKRLIEQEATPLLLASWKSILTPDGRIPNKKLKNVMEANSETLIKKYLAHMRLPSKDKLAAAHWRINKASVRIARSQLQTPPNAEVLYTQIVKKSEGYLKPLEIRYALKTRGSSYFSNTKKIPGIFTQKGWEDYASREFKVAVHMASYGDWVLGSEIIPDVGDTAASKVNKNKSGKVNITLAKGLEQQIRQRYFSDYTRQWYDFLGNVKIQSDRSINDTANKLDLLARVDGPIAELFLLLDKNINLQEVEWRQTGDNNREYAKFPIKGSKVKELERPFEDLRRFTTPGEKLAISELLNKYLTALAALQSEFENLRTTNESAREAELVAANVLSGKGNNTAVYQAKTVTVGLINGSRSRTRRVIEPLFMAPIKGSWRVIMGSAMGEIQSKWQSIVLAEYEDRIRGRFPFTDNGPDAAIEDVAEFFHPEDGVLWTFVRDHLGSYIYKHNGKWRQRSWMGLSAGFNKSFVYALNRSQRISSGLFKRGGMTPEMTFYLYPMPTTGISEIALESNGQLYRYRNGPQEWRRFQWPGNSDSTGASITAVSELNNMRAEQTEHGMWGIFHLFRKARLVKERGTQYLSVWNMEAINGKPIRVSFKVKADRSNNLLQPGLFNKYSIPKRIIGGGRKRPSVASRG</sequence>
<keyword evidence="2" id="KW-0812">Transmembrane</keyword>
<dbReference type="Pfam" id="PF21070">
    <property type="entry name" value="IcmF_helical"/>
    <property type="match status" value="1"/>
</dbReference>
<evidence type="ECO:0000259" key="4">
    <source>
        <dbReference type="Pfam" id="PF06761"/>
    </source>
</evidence>
<dbReference type="InterPro" id="IPR009612">
    <property type="entry name" value="IcmF-rel"/>
</dbReference>
<dbReference type="Gene3D" id="3.40.50.300">
    <property type="entry name" value="P-loop containing nucleotide triphosphate hydrolases"/>
    <property type="match status" value="1"/>
</dbReference>
<dbReference type="InterPro" id="IPR010623">
    <property type="entry name" value="IcmF_C"/>
</dbReference>
<evidence type="ECO:0000259" key="5">
    <source>
        <dbReference type="Pfam" id="PF14331"/>
    </source>
</evidence>
<feature type="coiled-coil region" evidence="1">
    <location>
        <begin position="885"/>
        <end position="912"/>
    </location>
</feature>
<feature type="domain" description="Type VI secretion system component TssM1 helical" evidence="6">
    <location>
        <begin position="973"/>
        <end position="1072"/>
    </location>
</feature>
<dbReference type="Pfam" id="PF06744">
    <property type="entry name" value="IcmF_C"/>
    <property type="match status" value="1"/>
</dbReference>
<dbReference type="InterPro" id="IPR017731">
    <property type="entry name" value="TssM1-like"/>
</dbReference>
<reference evidence="7" key="1">
    <citation type="submission" date="2018-06" db="EMBL/GenBank/DDBJ databases">
        <authorList>
            <person name="Zhirakovskaya E."/>
        </authorList>
    </citation>
    <scope>NUCLEOTIDE SEQUENCE</scope>
</reference>
<organism evidence="7">
    <name type="scientific">hydrothermal vent metagenome</name>
    <dbReference type="NCBI Taxonomy" id="652676"/>
    <lineage>
        <taxon>unclassified sequences</taxon>
        <taxon>metagenomes</taxon>
        <taxon>ecological metagenomes</taxon>
    </lineage>
</organism>
<name>A0A3B1A420_9ZZZZ</name>
<feature type="transmembrane region" description="Helical" evidence="2">
    <location>
        <begin position="12"/>
        <end position="34"/>
    </location>
</feature>
<feature type="transmembrane region" description="Helical" evidence="2">
    <location>
        <begin position="435"/>
        <end position="455"/>
    </location>
</feature>
<dbReference type="Pfam" id="PF14331">
    <property type="entry name" value="IcmF-related_N"/>
    <property type="match status" value="1"/>
</dbReference>
<evidence type="ECO:0000256" key="1">
    <source>
        <dbReference type="SAM" id="Coils"/>
    </source>
</evidence>
<keyword evidence="2" id="KW-1133">Transmembrane helix</keyword>
<dbReference type="PANTHER" id="PTHR36153">
    <property type="entry name" value="INNER MEMBRANE PROTEIN-RELATED"/>
    <property type="match status" value="1"/>
</dbReference>
<evidence type="ECO:0000259" key="6">
    <source>
        <dbReference type="Pfam" id="PF21070"/>
    </source>
</evidence>
<keyword evidence="2" id="KW-0472">Membrane</keyword>
<proteinExistence type="predicted"/>
<keyword evidence="1" id="KW-0175">Coiled coil</keyword>
<dbReference type="InterPro" id="IPR048677">
    <property type="entry name" value="TssM1_hel"/>
</dbReference>
<dbReference type="Pfam" id="PF06761">
    <property type="entry name" value="IcmF-related"/>
    <property type="match status" value="1"/>
</dbReference>
<dbReference type="NCBIfam" id="TIGR03348">
    <property type="entry name" value="VI_IcmF"/>
    <property type="match status" value="1"/>
</dbReference>
<dbReference type="SUPFAM" id="SSF52540">
    <property type="entry name" value="P-loop containing nucleoside triphosphate hydrolases"/>
    <property type="match status" value="1"/>
</dbReference>
<dbReference type="AlphaFoldDB" id="A0A3B1A420"/>
<evidence type="ECO:0000313" key="7">
    <source>
        <dbReference type="EMBL" id="VAW94482.1"/>
    </source>
</evidence>
<gene>
    <name evidence="7" type="ORF">MNBD_GAMMA21-2137</name>
</gene>
<feature type="domain" description="Type VI secretion system IcmF C-terminal" evidence="3">
    <location>
        <begin position="1082"/>
        <end position="1182"/>
    </location>
</feature>
<dbReference type="InterPro" id="IPR025743">
    <property type="entry name" value="TssM1_N"/>
</dbReference>
<dbReference type="PANTHER" id="PTHR36153:SF1">
    <property type="entry name" value="TYPE VI SECRETION SYSTEM COMPONENT TSSM1"/>
    <property type="match status" value="1"/>
</dbReference>
<accession>A0A3B1A420</accession>
<evidence type="ECO:0000256" key="2">
    <source>
        <dbReference type="SAM" id="Phobius"/>
    </source>
</evidence>
<dbReference type="InterPro" id="IPR027417">
    <property type="entry name" value="P-loop_NTPase"/>
</dbReference>
<feature type="domain" description="Type VI secretion system component TssM1 N-terminal" evidence="5">
    <location>
        <begin position="187"/>
        <end position="443"/>
    </location>
</feature>
<dbReference type="CDD" id="cd00882">
    <property type="entry name" value="Ras_like_GTPase"/>
    <property type="match status" value="1"/>
</dbReference>
<dbReference type="EMBL" id="UOFR01000028">
    <property type="protein sequence ID" value="VAW94482.1"/>
    <property type="molecule type" value="Genomic_DNA"/>
</dbReference>
<evidence type="ECO:0000259" key="3">
    <source>
        <dbReference type="Pfam" id="PF06744"/>
    </source>
</evidence>
<feature type="domain" description="IcmF-related" evidence="4">
    <location>
        <begin position="493"/>
        <end position="831"/>
    </location>
</feature>
<feature type="transmembrane region" description="Helical" evidence="2">
    <location>
        <begin position="46"/>
        <end position="66"/>
    </location>
</feature>
<protein>
    <submittedName>
        <fullName evidence="7">IcmF-related protein</fullName>
    </submittedName>
</protein>